<dbReference type="SMART" id="SM00387">
    <property type="entry name" value="HATPase_c"/>
    <property type="match status" value="1"/>
</dbReference>
<evidence type="ECO:0000256" key="8">
    <source>
        <dbReference type="ARBA" id="ARBA00022989"/>
    </source>
</evidence>
<evidence type="ECO:0000259" key="13">
    <source>
        <dbReference type="PROSITE" id="PS50109"/>
    </source>
</evidence>
<dbReference type="AlphaFoldDB" id="A0AAW6Y2B7"/>
<dbReference type="InterPro" id="IPR036890">
    <property type="entry name" value="HATPase_C_sf"/>
</dbReference>
<dbReference type="FunFam" id="1.10.287.130:FF:000001">
    <property type="entry name" value="Two-component sensor histidine kinase"/>
    <property type="match status" value="1"/>
</dbReference>
<dbReference type="InterPro" id="IPR003594">
    <property type="entry name" value="HATPase_dom"/>
</dbReference>
<name>A0AAW6Y2B7_GARVA</name>
<dbReference type="CDD" id="cd00082">
    <property type="entry name" value="HisKA"/>
    <property type="match status" value="1"/>
</dbReference>
<dbReference type="PROSITE" id="PS50109">
    <property type="entry name" value="HIS_KIN"/>
    <property type="match status" value="1"/>
</dbReference>
<dbReference type="InterPro" id="IPR036097">
    <property type="entry name" value="HisK_dim/P_sf"/>
</dbReference>
<evidence type="ECO:0000313" key="16">
    <source>
        <dbReference type="Proteomes" id="UP001237784"/>
    </source>
</evidence>
<keyword evidence="9" id="KW-0902">Two-component regulatory system</keyword>
<comment type="subcellular location">
    <subcellularLocation>
        <location evidence="2">Cell membrane</location>
    </subcellularLocation>
</comment>
<dbReference type="Gene3D" id="6.10.340.10">
    <property type="match status" value="1"/>
</dbReference>
<evidence type="ECO:0000256" key="2">
    <source>
        <dbReference type="ARBA" id="ARBA00004236"/>
    </source>
</evidence>
<evidence type="ECO:0000256" key="1">
    <source>
        <dbReference type="ARBA" id="ARBA00000085"/>
    </source>
</evidence>
<dbReference type="InterPro" id="IPR003660">
    <property type="entry name" value="HAMP_dom"/>
</dbReference>
<organism evidence="15 16">
    <name type="scientific">Gardnerella vaginalis</name>
    <dbReference type="NCBI Taxonomy" id="2702"/>
    <lineage>
        <taxon>Bacteria</taxon>
        <taxon>Bacillati</taxon>
        <taxon>Actinomycetota</taxon>
        <taxon>Actinomycetes</taxon>
        <taxon>Bifidobacteriales</taxon>
        <taxon>Bifidobacteriaceae</taxon>
        <taxon>Gardnerella</taxon>
    </lineage>
</organism>
<dbReference type="SUPFAM" id="SSF47384">
    <property type="entry name" value="Homodimeric domain of signal transducing histidine kinase"/>
    <property type="match status" value="1"/>
</dbReference>
<dbReference type="EC" id="2.7.13.3" evidence="3"/>
<dbReference type="Pfam" id="PF00672">
    <property type="entry name" value="HAMP"/>
    <property type="match status" value="1"/>
</dbReference>
<keyword evidence="8 12" id="KW-1133">Transmembrane helix</keyword>
<dbReference type="PANTHER" id="PTHR45436">
    <property type="entry name" value="SENSOR HISTIDINE KINASE YKOH"/>
    <property type="match status" value="1"/>
</dbReference>
<feature type="transmembrane region" description="Helical" evidence="12">
    <location>
        <begin position="70"/>
        <end position="93"/>
    </location>
</feature>
<keyword evidence="6 12" id="KW-0812">Transmembrane</keyword>
<sequence>MRESKSVDGSLYNNGSKTSGSDNSGLNQSEVSADRNVKAELVTYSGDNPKKNKNKSKSKWLRRHIDAIPLSTRLVACTLVVLTIAALCISLSIRQLVGSYLLDKTDAQLTDQAQLIYDNIDLLRSKDSGEQTAGPNDYFLQIRDTNNKIITTPLIPKLKGDVVSMPNLPEDGEINNVVVRRRPFTAPARVHGDVKSIDETTAKAAESPWRVLVLTWGQRSGYNSEMHVRGYVYIALSLSDQLDTVNTLTRYCVMVSITVILLGAVLAALIIQSTLVPLKRIEKTASKIASGDLSRRVPSAPENTEVGSLAASLNSMLSKIEQGFNDQEAMTEKMKQFVSDASHELRTPLAAIHGYAELYYMWRGVPGQQEKADDSIAHIKASSERMTELVEDLLSLARFDEGRGINVSQTVKVTPILSDAANDLRALDPVRVIQQGTLHLADDWKLMNCSKPTNCSLDRKFIFTPGELPKVTLKGDGARLRQVLTNIVGNIHRYTPSDSPVEIGMGVLKASITPEALQKMGSVSRSLKDFLEAAEVSQSTGTGSSFVVIRVVDHGPGVPEESLSHIFERFYIADPSRAREKGGTGLGMSIAQSVVKAHRGFICATTSCASRTSSDQLIDDTMVGSESSESKPHGLTLTVVLPNVIFDDENNKKVKNTDTSSMVTDNNIVKIDNSLNY</sequence>
<dbReference type="PANTHER" id="PTHR45436:SF5">
    <property type="entry name" value="SENSOR HISTIDINE KINASE TRCS"/>
    <property type="match status" value="1"/>
</dbReference>
<dbReference type="InterPro" id="IPR005467">
    <property type="entry name" value="His_kinase_dom"/>
</dbReference>
<keyword evidence="4" id="KW-0597">Phosphoprotein</keyword>
<evidence type="ECO:0000259" key="14">
    <source>
        <dbReference type="PROSITE" id="PS50885"/>
    </source>
</evidence>
<dbReference type="InterPro" id="IPR004358">
    <property type="entry name" value="Sig_transdc_His_kin-like_C"/>
</dbReference>
<dbReference type="PRINTS" id="PR00344">
    <property type="entry name" value="BCTRLSENSOR"/>
</dbReference>
<dbReference type="SMART" id="SM00388">
    <property type="entry name" value="HisKA"/>
    <property type="match status" value="1"/>
</dbReference>
<evidence type="ECO:0000313" key="15">
    <source>
        <dbReference type="EMBL" id="MDK7063290.1"/>
    </source>
</evidence>
<dbReference type="CDD" id="cd00075">
    <property type="entry name" value="HATPase"/>
    <property type="match status" value="1"/>
</dbReference>
<gene>
    <name evidence="15" type="ORF">QP372_01980</name>
</gene>
<evidence type="ECO:0000256" key="7">
    <source>
        <dbReference type="ARBA" id="ARBA00022777"/>
    </source>
</evidence>
<dbReference type="EMBL" id="JASOME010000001">
    <property type="protein sequence ID" value="MDK7063290.1"/>
    <property type="molecule type" value="Genomic_DNA"/>
</dbReference>
<dbReference type="Pfam" id="PF02518">
    <property type="entry name" value="HATPase_c"/>
    <property type="match status" value="1"/>
</dbReference>
<dbReference type="Gene3D" id="1.10.287.130">
    <property type="match status" value="1"/>
</dbReference>
<evidence type="ECO:0000256" key="11">
    <source>
        <dbReference type="SAM" id="MobiDB-lite"/>
    </source>
</evidence>
<feature type="compositionally biased region" description="Polar residues" evidence="11">
    <location>
        <begin position="11"/>
        <end position="31"/>
    </location>
</feature>
<dbReference type="SUPFAM" id="SSF55874">
    <property type="entry name" value="ATPase domain of HSP90 chaperone/DNA topoisomerase II/histidine kinase"/>
    <property type="match status" value="1"/>
</dbReference>
<dbReference type="Pfam" id="PF00512">
    <property type="entry name" value="HisKA"/>
    <property type="match status" value="1"/>
</dbReference>
<evidence type="ECO:0000256" key="6">
    <source>
        <dbReference type="ARBA" id="ARBA00022692"/>
    </source>
</evidence>
<dbReference type="CDD" id="cd06225">
    <property type="entry name" value="HAMP"/>
    <property type="match status" value="1"/>
</dbReference>
<comment type="catalytic activity">
    <reaction evidence="1">
        <text>ATP + protein L-histidine = ADP + protein N-phospho-L-histidine.</text>
        <dbReference type="EC" id="2.7.13.3"/>
    </reaction>
</comment>
<feature type="region of interest" description="Disordered" evidence="11">
    <location>
        <begin position="1"/>
        <end position="34"/>
    </location>
</feature>
<evidence type="ECO:0000256" key="9">
    <source>
        <dbReference type="ARBA" id="ARBA00023012"/>
    </source>
</evidence>
<feature type="transmembrane region" description="Helical" evidence="12">
    <location>
        <begin position="248"/>
        <end position="271"/>
    </location>
</feature>
<dbReference type="SUPFAM" id="SSF158472">
    <property type="entry name" value="HAMP domain-like"/>
    <property type="match status" value="1"/>
</dbReference>
<feature type="domain" description="Histidine kinase" evidence="13">
    <location>
        <begin position="340"/>
        <end position="645"/>
    </location>
</feature>
<dbReference type="InterPro" id="IPR003661">
    <property type="entry name" value="HisK_dim/P_dom"/>
</dbReference>
<dbReference type="GO" id="GO:0005886">
    <property type="term" value="C:plasma membrane"/>
    <property type="evidence" value="ECO:0007669"/>
    <property type="project" value="UniProtKB-SubCell"/>
</dbReference>
<dbReference type="GO" id="GO:0000155">
    <property type="term" value="F:phosphorelay sensor kinase activity"/>
    <property type="evidence" value="ECO:0007669"/>
    <property type="project" value="InterPro"/>
</dbReference>
<proteinExistence type="predicted"/>
<dbReference type="InterPro" id="IPR050428">
    <property type="entry name" value="TCS_sensor_his_kinase"/>
</dbReference>
<keyword evidence="7 15" id="KW-0418">Kinase</keyword>
<dbReference type="Gene3D" id="3.30.565.10">
    <property type="entry name" value="Histidine kinase-like ATPase, C-terminal domain"/>
    <property type="match status" value="1"/>
</dbReference>
<evidence type="ECO:0000256" key="12">
    <source>
        <dbReference type="SAM" id="Phobius"/>
    </source>
</evidence>
<accession>A0AAW6Y2B7</accession>
<feature type="domain" description="HAMP" evidence="14">
    <location>
        <begin position="272"/>
        <end position="325"/>
    </location>
</feature>
<evidence type="ECO:0000256" key="10">
    <source>
        <dbReference type="ARBA" id="ARBA00023136"/>
    </source>
</evidence>
<evidence type="ECO:0000256" key="4">
    <source>
        <dbReference type="ARBA" id="ARBA00022553"/>
    </source>
</evidence>
<evidence type="ECO:0000256" key="5">
    <source>
        <dbReference type="ARBA" id="ARBA00022679"/>
    </source>
</evidence>
<keyword evidence="5" id="KW-0808">Transferase</keyword>
<comment type="caution">
    <text evidence="15">The sequence shown here is derived from an EMBL/GenBank/DDBJ whole genome shotgun (WGS) entry which is preliminary data.</text>
</comment>
<dbReference type="PROSITE" id="PS50885">
    <property type="entry name" value="HAMP"/>
    <property type="match status" value="1"/>
</dbReference>
<keyword evidence="10 12" id="KW-0472">Membrane</keyword>
<dbReference type="RefSeq" id="WP_101890176.1">
    <property type="nucleotide sequence ID" value="NZ_JASOME010000001.1"/>
</dbReference>
<dbReference type="Proteomes" id="UP001237784">
    <property type="component" value="Unassembled WGS sequence"/>
</dbReference>
<evidence type="ECO:0000256" key="3">
    <source>
        <dbReference type="ARBA" id="ARBA00012438"/>
    </source>
</evidence>
<reference evidence="15" key="1">
    <citation type="submission" date="2023-05" db="EMBL/GenBank/DDBJ databases">
        <title>Cataloging the Phylogenetic Diversity of Human Bladder Bacteria.</title>
        <authorList>
            <person name="Du J."/>
        </authorList>
    </citation>
    <scope>NUCLEOTIDE SEQUENCE</scope>
    <source>
        <strain evidence="15">UMB6789</strain>
    </source>
</reference>
<dbReference type="SMART" id="SM00304">
    <property type="entry name" value="HAMP"/>
    <property type="match status" value="1"/>
</dbReference>
<protein>
    <recommendedName>
        <fullName evidence="3">histidine kinase</fullName>
        <ecNumber evidence="3">2.7.13.3</ecNumber>
    </recommendedName>
</protein>